<accession>A0ABN2C8C5</accession>
<gene>
    <name evidence="8" type="ORF">GCM10009827_088570</name>
</gene>
<feature type="region of interest" description="Disordered" evidence="5">
    <location>
        <begin position="1"/>
        <end position="32"/>
    </location>
</feature>
<proteinExistence type="predicted"/>
<sequence length="120" mass="12778">MTPSGPPARPPEPSDDGPHTVQPSDDGPPGAQLERTMLSWRRTTVSFTAVALLLARFAVIEAPRPVALAAVAAVGLTWAVAIHLIRMRIAGLTRPVRRTLPLVVTLILLYSLTGTLLLVS</sequence>
<keyword evidence="4 6" id="KW-0472">Membrane</keyword>
<keyword evidence="2 6" id="KW-0812">Transmembrane</keyword>
<evidence type="ECO:0000256" key="4">
    <source>
        <dbReference type="ARBA" id="ARBA00023136"/>
    </source>
</evidence>
<evidence type="ECO:0000259" key="7">
    <source>
        <dbReference type="Pfam" id="PF02656"/>
    </source>
</evidence>
<evidence type="ECO:0000256" key="5">
    <source>
        <dbReference type="SAM" id="MobiDB-lite"/>
    </source>
</evidence>
<dbReference type="InterPro" id="IPR003807">
    <property type="entry name" value="DUF202"/>
</dbReference>
<evidence type="ECO:0000313" key="8">
    <source>
        <dbReference type="EMBL" id="GAA1554118.1"/>
    </source>
</evidence>
<dbReference type="Proteomes" id="UP001501470">
    <property type="component" value="Unassembled WGS sequence"/>
</dbReference>
<feature type="domain" description="DUF202" evidence="7">
    <location>
        <begin position="29"/>
        <end position="85"/>
    </location>
</feature>
<feature type="transmembrane region" description="Helical" evidence="6">
    <location>
        <begin position="43"/>
        <end position="60"/>
    </location>
</feature>
<keyword evidence="9" id="KW-1185">Reference proteome</keyword>
<name>A0ABN2C8C5_9ACTN</name>
<feature type="transmembrane region" description="Helical" evidence="6">
    <location>
        <begin position="99"/>
        <end position="119"/>
    </location>
</feature>
<evidence type="ECO:0000256" key="6">
    <source>
        <dbReference type="SAM" id="Phobius"/>
    </source>
</evidence>
<evidence type="ECO:0000313" key="9">
    <source>
        <dbReference type="Proteomes" id="UP001501470"/>
    </source>
</evidence>
<comment type="caution">
    <text evidence="8">The sequence shown here is derived from an EMBL/GenBank/DDBJ whole genome shotgun (WGS) entry which is preliminary data.</text>
</comment>
<protein>
    <recommendedName>
        <fullName evidence="7">DUF202 domain-containing protein</fullName>
    </recommendedName>
</protein>
<dbReference type="Pfam" id="PF02656">
    <property type="entry name" value="DUF202"/>
    <property type="match status" value="1"/>
</dbReference>
<dbReference type="EMBL" id="BAAAQD010000024">
    <property type="protein sequence ID" value="GAA1554118.1"/>
    <property type="molecule type" value="Genomic_DNA"/>
</dbReference>
<feature type="transmembrane region" description="Helical" evidence="6">
    <location>
        <begin position="66"/>
        <end position="87"/>
    </location>
</feature>
<comment type="subcellular location">
    <subcellularLocation>
        <location evidence="1">Endomembrane system</location>
        <topology evidence="1">Multi-pass membrane protein</topology>
    </subcellularLocation>
</comment>
<organism evidence="8 9">
    <name type="scientific">Dactylosporangium maewongense</name>
    <dbReference type="NCBI Taxonomy" id="634393"/>
    <lineage>
        <taxon>Bacteria</taxon>
        <taxon>Bacillati</taxon>
        <taxon>Actinomycetota</taxon>
        <taxon>Actinomycetes</taxon>
        <taxon>Micromonosporales</taxon>
        <taxon>Micromonosporaceae</taxon>
        <taxon>Dactylosporangium</taxon>
    </lineage>
</organism>
<feature type="compositionally biased region" description="Pro residues" evidence="5">
    <location>
        <begin position="1"/>
        <end position="11"/>
    </location>
</feature>
<evidence type="ECO:0000256" key="2">
    <source>
        <dbReference type="ARBA" id="ARBA00022692"/>
    </source>
</evidence>
<evidence type="ECO:0000256" key="3">
    <source>
        <dbReference type="ARBA" id="ARBA00022989"/>
    </source>
</evidence>
<reference evidence="8 9" key="1">
    <citation type="journal article" date="2019" name="Int. J. Syst. Evol. Microbiol.">
        <title>The Global Catalogue of Microorganisms (GCM) 10K type strain sequencing project: providing services to taxonomists for standard genome sequencing and annotation.</title>
        <authorList>
            <consortium name="The Broad Institute Genomics Platform"/>
            <consortium name="The Broad Institute Genome Sequencing Center for Infectious Disease"/>
            <person name="Wu L."/>
            <person name="Ma J."/>
        </authorList>
    </citation>
    <scope>NUCLEOTIDE SEQUENCE [LARGE SCALE GENOMIC DNA]</scope>
    <source>
        <strain evidence="8 9">JCM 15933</strain>
    </source>
</reference>
<evidence type="ECO:0000256" key="1">
    <source>
        <dbReference type="ARBA" id="ARBA00004127"/>
    </source>
</evidence>
<keyword evidence="3 6" id="KW-1133">Transmembrane helix</keyword>